<dbReference type="OrthoDB" id="5725272at2"/>
<gene>
    <name evidence="4" type="ORF">NOR51B_864</name>
</gene>
<dbReference type="FunFam" id="3.40.50.720:FF:000084">
    <property type="entry name" value="Short-chain dehydrogenase reductase"/>
    <property type="match status" value="1"/>
</dbReference>
<evidence type="ECO:0000313" key="4">
    <source>
        <dbReference type="EMBL" id="EED34924.1"/>
    </source>
</evidence>
<proteinExistence type="inferred from homology"/>
<sequence length="263" mass="26627">MGRVNGKVALVTGGASGIGRASCEALAREGASVLAADINTEGAQATAERIGAAAASNALDVSSETDWEAATACAIELFGRLDIVVNCAAIGITGSVEDMVLEEWNRVLAVNLTGTMLSCKHGIRAIRQSDGGGSLINISSIGALLGTSDLPAYGASKAGVTLLSKSVALDCAERGYGIRCNAIHPTYVDTEMLDPIAAAVGDRDAMVAGMIENVPLGRLATAADIANSVVFLASDESAMITGTAFLVDGGTTAGMPSKHSQRN</sequence>
<organism evidence="4 5">
    <name type="scientific">Luminiphilus syltensis NOR5-1B</name>
    <dbReference type="NCBI Taxonomy" id="565045"/>
    <lineage>
        <taxon>Bacteria</taxon>
        <taxon>Pseudomonadati</taxon>
        <taxon>Pseudomonadota</taxon>
        <taxon>Gammaproteobacteria</taxon>
        <taxon>Cellvibrionales</taxon>
        <taxon>Halieaceae</taxon>
        <taxon>Luminiphilus</taxon>
    </lineage>
</organism>
<dbReference type="PRINTS" id="PR00081">
    <property type="entry name" value="GDHRDH"/>
</dbReference>
<feature type="domain" description="Ketoreductase" evidence="3">
    <location>
        <begin position="7"/>
        <end position="178"/>
    </location>
</feature>
<dbReference type="HOGENOM" id="CLU_010194_1_0_6"/>
<keyword evidence="5" id="KW-1185">Reference proteome</keyword>
<evidence type="ECO:0000256" key="1">
    <source>
        <dbReference type="ARBA" id="ARBA00006484"/>
    </source>
</evidence>
<dbReference type="NCBIfam" id="NF005559">
    <property type="entry name" value="PRK07231.1"/>
    <property type="match status" value="1"/>
</dbReference>
<name>B8KVU8_9GAMM</name>
<dbReference type="EC" id="1.1.1.163" evidence="4"/>
<dbReference type="SMART" id="SM00822">
    <property type="entry name" value="PKS_KR"/>
    <property type="match status" value="1"/>
</dbReference>
<dbReference type="PANTHER" id="PTHR24321:SF15">
    <property type="entry name" value="OXIDOREDUCTASE UCPA"/>
    <property type="match status" value="1"/>
</dbReference>
<dbReference type="PRINTS" id="PR00080">
    <property type="entry name" value="SDRFAMILY"/>
</dbReference>
<keyword evidence="2 4" id="KW-0560">Oxidoreductase</keyword>
<dbReference type="InterPro" id="IPR020904">
    <property type="entry name" value="Sc_DH/Rdtase_CS"/>
</dbReference>
<dbReference type="AlphaFoldDB" id="B8KVU8"/>
<dbReference type="PANTHER" id="PTHR24321">
    <property type="entry name" value="DEHYDROGENASES, SHORT CHAIN"/>
    <property type="match status" value="1"/>
</dbReference>
<dbReference type="Gene3D" id="3.40.50.720">
    <property type="entry name" value="NAD(P)-binding Rossmann-like Domain"/>
    <property type="match status" value="1"/>
</dbReference>
<dbReference type="RefSeq" id="WP_009019671.1">
    <property type="nucleotide sequence ID" value="NZ_DS999411.1"/>
</dbReference>
<dbReference type="SUPFAM" id="SSF51735">
    <property type="entry name" value="NAD(P)-binding Rossmann-fold domains"/>
    <property type="match status" value="1"/>
</dbReference>
<dbReference type="InterPro" id="IPR036291">
    <property type="entry name" value="NAD(P)-bd_dom_sf"/>
</dbReference>
<evidence type="ECO:0000256" key="2">
    <source>
        <dbReference type="ARBA" id="ARBA00023002"/>
    </source>
</evidence>
<protein>
    <submittedName>
        <fullName evidence="4">Cyclopentanol dehydrogenase</fullName>
        <ecNumber evidence="4">1.1.1.163</ecNumber>
    </submittedName>
</protein>
<reference evidence="5" key="1">
    <citation type="journal article" date="2013" name="BMC Microbiol.">
        <title>Taxonomy and evolution of bacteriochlorophyll a-containing members of the OM60/NOR5 clade of marine gammaproteobacteria: description of Luminiphilus syltensis gen. nov., sp. nov., reclassification of Haliea rubra as Pseudohaliea rubra gen. nov., comb. nov., and emendation of Chromatocurvus halotolerans.</title>
        <authorList>
            <person name="Spring S."/>
            <person name="Riedel T."/>
            <person name="Sproer C."/>
            <person name="Yan S."/>
            <person name="Harder J."/>
            <person name="Fuchs B.M."/>
        </authorList>
    </citation>
    <scope>NUCLEOTIDE SEQUENCE [LARGE SCALE GENOMIC DNA]</scope>
    <source>
        <strain evidence="5">NOR51-B</strain>
    </source>
</reference>
<dbReference type="Proteomes" id="UP000004699">
    <property type="component" value="Unassembled WGS sequence"/>
</dbReference>
<dbReference type="InterPro" id="IPR002347">
    <property type="entry name" value="SDR_fam"/>
</dbReference>
<evidence type="ECO:0000259" key="3">
    <source>
        <dbReference type="SMART" id="SM00822"/>
    </source>
</evidence>
<dbReference type="eggNOG" id="COG1028">
    <property type="taxonomic scope" value="Bacteria"/>
</dbReference>
<dbReference type="Pfam" id="PF13561">
    <property type="entry name" value="adh_short_C2"/>
    <property type="match status" value="1"/>
</dbReference>
<dbReference type="PROSITE" id="PS00061">
    <property type="entry name" value="ADH_SHORT"/>
    <property type="match status" value="1"/>
</dbReference>
<evidence type="ECO:0000313" key="5">
    <source>
        <dbReference type="Proteomes" id="UP000004699"/>
    </source>
</evidence>
<dbReference type="InterPro" id="IPR057326">
    <property type="entry name" value="KR_dom"/>
</dbReference>
<accession>B8KVU8</accession>
<dbReference type="STRING" id="565045.NOR51B_864"/>
<dbReference type="GO" id="GO:0055041">
    <property type="term" value="F:cyclopentanol dehydrogenase activity"/>
    <property type="evidence" value="ECO:0007669"/>
    <property type="project" value="UniProtKB-EC"/>
</dbReference>
<dbReference type="EMBL" id="DS999411">
    <property type="protein sequence ID" value="EED34924.1"/>
    <property type="molecule type" value="Genomic_DNA"/>
</dbReference>
<comment type="similarity">
    <text evidence="1">Belongs to the short-chain dehydrogenases/reductases (SDR) family.</text>
</comment>